<reference evidence="2" key="1">
    <citation type="submission" date="2017-07" db="EMBL/GenBank/DDBJ databases">
        <title>Taro Niue Genome Assembly and Annotation.</title>
        <authorList>
            <person name="Atibalentja N."/>
            <person name="Keating K."/>
            <person name="Fields C.J."/>
        </authorList>
    </citation>
    <scope>NUCLEOTIDE SEQUENCE</scope>
    <source>
        <strain evidence="2">Niue_2</strain>
        <tissue evidence="2">Leaf</tissue>
    </source>
</reference>
<protein>
    <submittedName>
        <fullName evidence="2">Uncharacterized protein</fullName>
    </submittedName>
</protein>
<dbReference type="Proteomes" id="UP000652761">
    <property type="component" value="Unassembled WGS sequence"/>
</dbReference>
<accession>A0A843V596</accession>
<feature type="compositionally biased region" description="Polar residues" evidence="1">
    <location>
        <begin position="55"/>
        <end position="65"/>
    </location>
</feature>
<proteinExistence type="predicted"/>
<evidence type="ECO:0000313" key="2">
    <source>
        <dbReference type="EMBL" id="MQL88960.1"/>
    </source>
</evidence>
<feature type="region of interest" description="Disordered" evidence="1">
    <location>
        <begin position="21"/>
        <end position="40"/>
    </location>
</feature>
<evidence type="ECO:0000256" key="1">
    <source>
        <dbReference type="SAM" id="MobiDB-lite"/>
    </source>
</evidence>
<evidence type="ECO:0000313" key="3">
    <source>
        <dbReference type="Proteomes" id="UP000652761"/>
    </source>
</evidence>
<gene>
    <name evidence="2" type="ORF">Taro_021526</name>
</gene>
<keyword evidence="3" id="KW-1185">Reference proteome</keyword>
<organism evidence="2 3">
    <name type="scientific">Colocasia esculenta</name>
    <name type="common">Wild taro</name>
    <name type="synonym">Arum esculentum</name>
    <dbReference type="NCBI Taxonomy" id="4460"/>
    <lineage>
        <taxon>Eukaryota</taxon>
        <taxon>Viridiplantae</taxon>
        <taxon>Streptophyta</taxon>
        <taxon>Embryophyta</taxon>
        <taxon>Tracheophyta</taxon>
        <taxon>Spermatophyta</taxon>
        <taxon>Magnoliopsida</taxon>
        <taxon>Liliopsida</taxon>
        <taxon>Araceae</taxon>
        <taxon>Aroideae</taxon>
        <taxon>Colocasieae</taxon>
        <taxon>Colocasia</taxon>
    </lineage>
</organism>
<name>A0A843V596_COLES</name>
<dbReference type="EMBL" id="NMUH01001105">
    <property type="protein sequence ID" value="MQL88960.1"/>
    <property type="molecule type" value="Genomic_DNA"/>
</dbReference>
<dbReference type="AlphaFoldDB" id="A0A843V596"/>
<feature type="region of interest" description="Disordered" evidence="1">
    <location>
        <begin position="50"/>
        <end position="73"/>
    </location>
</feature>
<sequence length="143" mass="15790">MRKRYGRTSGAWFSKSAKGLSLKFGGQHPSDMKNEPMNSDRAQIPEVRYEEQTHGFGSSPDSSSPVLPFQSRARKRYGRTSGAWFSKSVKGLSLKFGGQHPSGMKNRPMNSDQAQIPAVRDFLFKAVRENDTAGLPGLGSRNP</sequence>
<comment type="caution">
    <text evidence="2">The sequence shown here is derived from an EMBL/GenBank/DDBJ whole genome shotgun (WGS) entry which is preliminary data.</text>
</comment>